<keyword evidence="2" id="KW-1185">Reference proteome</keyword>
<evidence type="ECO:0000313" key="1">
    <source>
        <dbReference type="EMBL" id="KAJ0079387.1"/>
    </source>
</evidence>
<name>A0ACC0ZZC0_9ROSI</name>
<sequence length="172" mass="19196">MDISQRIKFQTTNLSQLHNCEQTPKKWRSLSEQTRISLTELGRSLKSSLRRKTSSSQRGTVKDDDEALVSDVEIAQQWAASERLPTFGWLKASLLDKEGEGRVGVELPTIEVRYKSFIVEADCEIGHGKPLSTLRSSLKRSLLVLTKLIGSTSNQAKITIINDINGIVKTGR</sequence>
<evidence type="ECO:0000313" key="2">
    <source>
        <dbReference type="Proteomes" id="UP001164250"/>
    </source>
</evidence>
<accession>A0ACC0ZZC0</accession>
<gene>
    <name evidence="1" type="ORF">Patl1_24594</name>
</gene>
<protein>
    <submittedName>
        <fullName evidence="1">Uncharacterized protein</fullName>
    </submittedName>
</protein>
<comment type="caution">
    <text evidence="1">The sequence shown here is derived from an EMBL/GenBank/DDBJ whole genome shotgun (WGS) entry which is preliminary data.</text>
</comment>
<organism evidence="1 2">
    <name type="scientific">Pistacia atlantica</name>
    <dbReference type="NCBI Taxonomy" id="434234"/>
    <lineage>
        <taxon>Eukaryota</taxon>
        <taxon>Viridiplantae</taxon>
        <taxon>Streptophyta</taxon>
        <taxon>Embryophyta</taxon>
        <taxon>Tracheophyta</taxon>
        <taxon>Spermatophyta</taxon>
        <taxon>Magnoliopsida</taxon>
        <taxon>eudicotyledons</taxon>
        <taxon>Gunneridae</taxon>
        <taxon>Pentapetalae</taxon>
        <taxon>rosids</taxon>
        <taxon>malvids</taxon>
        <taxon>Sapindales</taxon>
        <taxon>Anacardiaceae</taxon>
        <taxon>Pistacia</taxon>
    </lineage>
</organism>
<reference evidence="2" key="1">
    <citation type="journal article" date="2023" name="G3 (Bethesda)">
        <title>Genome assembly and association tests identify interacting loci associated with vigor, precocity, and sex in interspecific pistachio rootstocks.</title>
        <authorList>
            <person name="Palmer W."/>
            <person name="Jacygrad E."/>
            <person name="Sagayaradj S."/>
            <person name="Cavanaugh K."/>
            <person name="Han R."/>
            <person name="Bertier L."/>
            <person name="Beede B."/>
            <person name="Kafkas S."/>
            <person name="Golino D."/>
            <person name="Preece J."/>
            <person name="Michelmore R."/>
        </authorList>
    </citation>
    <scope>NUCLEOTIDE SEQUENCE [LARGE SCALE GENOMIC DNA]</scope>
</reference>
<dbReference type="EMBL" id="CM047909">
    <property type="protein sequence ID" value="KAJ0079387.1"/>
    <property type="molecule type" value="Genomic_DNA"/>
</dbReference>
<dbReference type="Proteomes" id="UP001164250">
    <property type="component" value="Chromosome 13"/>
</dbReference>
<proteinExistence type="predicted"/>